<dbReference type="GO" id="GO:0008766">
    <property type="term" value="F:UDP-N-acetylmuramoylalanyl-D-glutamyl-2,6-diaminopimelate-D-alanyl-D-alanine ligase activity"/>
    <property type="evidence" value="ECO:0007669"/>
    <property type="project" value="RHEA"/>
</dbReference>
<dbReference type="NCBIfam" id="TIGR01143">
    <property type="entry name" value="murF"/>
    <property type="match status" value="1"/>
</dbReference>
<feature type="domain" description="Mur ligase N-terminal catalytic" evidence="11">
    <location>
        <begin position="36"/>
        <end position="82"/>
    </location>
</feature>
<dbReference type="Proteomes" id="UP000265341">
    <property type="component" value="Unassembled WGS sequence"/>
</dbReference>
<dbReference type="GO" id="GO:0008360">
    <property type="term" value="P:regulation of cell shape"/>
    <property type="evidence" value="ECO:0007669"/>
    <property type="project" value="UniProtKB-KW"/>
</dbReference>
<feature type="domain" description="Mur ligase central" evidence="13">
    <location>
        <begin position="113"/>
        <end position="282"/>
    </location>
</feature>
<dbReference type="Pfam" id="PF08245">
    <property type="entry name" value="Mur_ligase_M"/>
    <property type="match status" value="1"/>
</dbReference>
<dbReference type="SUPFAM" id="SSF53244">
    <property type="entry name" value="MurD-like peptide ligases, peptide-binding domain"/>
    <property type="match status" value="1"/>
</dbReference>
<proteinExistence type="predicted"/>
<feature type="domain" description="Mur ligase C-terminal" evidence="12">
    <location>
        <begin position="304"/>
        <end position="418"/>
    </location>
</feature>
<comment type="subcellular location">
    <subcellularLocation>
        <location evidence="10">Cytoplasm</location>
    </subcellularLocation>
</comment>
<dbReference type="GO" id="GO:0005524">
    <property type="term" value="F:ATP binding"/>
    <property type="evidence" value="ECO:0007669"/>
    <property type="project" value="UniProtKB-KW"/>
</dbReference>
<evidence type="ECO:0000256" key="8">
    <source>
        <dbReference type="ARBA" id="ARBA00023306"/>
    </source>
</evidence>
<evidence type="ECO:0000256" key="4">
    <source>
        <dbReference type="ARBA" id="ARBA00022741"/>
    </source>
</evidence>
<dbReference type="EMBL" id="QWLA01000092">
    <property type="protein sequence ID" value="RIH82829.1"/>
    <property type="molecule type" value="Genomic_DNA"/>
</dbReference>
<sequence>MEASPKQADQRWGSFSPEWVASVLEGRLHPPVAVAHDLTWDSRTVQPGAAFVALPGAKVHGREFALEALRRGAAFVITDQAHPGAIQVADPALALRRLGLALRQRFGGPVVAVGGSSGKTTTKEALAQGLAWPAPQGNLNNAPGLAQFLWRLDPRAKGAVLELGIDRLGEMDELIEMTRPTLGLLSALGPEHLDGLGSFENVIREESRLLEATELRLCSQQAARWVRLPGLKIYGFEQADFQGADLELQGDSSRFRYGGYSVRVPYAGLGPALGALAALAVAEVLGEPLEGVIERLAHLRLPSGRMERLVRGGVTILNDAYNANPVSVQAGLEYLKTQPGRKWLVLGEMKELGERSLEYHLEAARQAAAVSERRIFLGTHAQAQAQAVGGEVANSVEEVAELLSSVEAGDLVYLKASRSVGLERLLEIWPVLGEAR</sequence>
<dbReference type="InterPro" id="IPR005863">
    <property type="entry name" value="UDP-N-AcMur_synth"/>
</dbReference>
<dbReference type="UniPathway" id="UPA00219"/>
<evidence type="ECO:0000313" key="14">
    <source>
        <dbReference type="EMBL" id="RIH82829.1"/>
    </source>
</evidence>
<dbReference type="InterPro" id="IPR000713">
    <property type="entry name" value="Mur_ligase_N"/>
</dbReference>
<dbReference type="AlphaFoldDB" id="A0A399EID1"/>
<evidence type="ECO:0000259" key="13">
    <source>
        <dbReference type="Pfam" id="PF08245"/>
    </source>
</evidence>
<evidence type="ECO:0000256" key="7">
    <source>
        <dbReference type="ARBA" id="ARBA00022984"/>
    </source>
</evidence>
<dbReference type="OrthoDB" id="9801978at2"/>
<gene>
    <name evidence="14" type="primary">murF</name>
    <name evidence="14" type="ORF">Mrose_03251</name>
</gene>
<keyword evidence="4" id="KW-0547">Nucleotide-binding</keyword>
<keyword evidence="7 10" id="KW-0573">Peptidoglycan synthesis</keyword>
<evidence type="ECO:0000256" key="9">
    <source>
        <dbReference type="ARBA" id="ARBA00023316"/>
    </source>
</evidence>
<dbReference type="InterPro" id="IPR035911">
    <property type="entry name" value="MurE/MurF_N"/>
</dbReference>
<protein>
    <recommendedName>
        <fullName evidence="10">UDP-N-acetylmuramoyl-tripeptide--D-alanyl-D-alanine ligase</fullName>
        <ecNumber evidence="10">6.3.2.10</ecNumber>
    </recommendedName>
</protein>
<dbReference type="InterPro" id="IPR013221">
    <property type="entry name" value="Mur_ligase_cen"/>
</dbReference>
<evidence type="ECO:0000259" key="11">
    <source>
        <dbReference type="Pfam" id="PF01225"/>
    </source>
</evidence>
<dbReference type="EC" id="6.3.2.10" evidence="10"/>
<evidence type="ECO:0000256" key="2">
    <source>
        <dbReference type="ARBA" id="ARBA00022598"/>
    </source>
</evidence>
<dbReference type="SUPFAM" id="SSF63418">
    <property type="entry name" value="MurE/MurF N-terminal domain"/>
    <property type="match status" value="1"/>
</dbReference>
<keyword evidence="8 10" id="KW-0131">Cell cycle</keyword>
<dbReference type="Gene3D" id="3.90.190.20">
    <property type="entry name" value="Mur ligase, C-terminal domain"/>
    <property type="match status" value="1"/>
</dbReference>
<evidence type="ECO:0000313" key="15">
    <source>
        <dbReference type="Proteomes" id="UP000265341"/>
    </source>
</evidence>
<organism evidence="14 15">
    <name type="scientific">Calidithermus roseus</name>
    <dbReference type="NCBI Taxonomy" id="1644118"/>
    <lineage>
        <taxon>Bacteria</taxon>
        <taxon>Thermotogati</taxon>
        <taxon>Deinococcota</taxon>
        <taxon>Deinococci</taxon>
        <taxon>Thermales</taxon>
        <taxon>Thermaceae</taxon>
        <taxon>Calidithermus</taxon>
    </lineage>
</organism>
<keyword evidence="5" id="KW-0067">ATP-binding</keyword>
<dbReference type="GO" id="GO:0047480">
    <property type="term" value="F:UDP-N-acetylmuramoyl-tripeptide-D-alanyl-D-alanine ligase activity"/>
    <property type="evidence" value="ECO:0007669"/>
    <property type="project" value="UniProtKB-EC"/>
</dbReference>
<dbReference type="Pfam" id="PF02875">
    <property type="entry name" value="Mur_ligase_C"/>
    <property type="match status" value="1"/>
</dbReference>
<reference evidence="14 15" key="1">
    <citation type="submission" date="2018-08" db="EMBL/GenBank/DDBJ databases">
        <title>Meiothermus roseus NBRC 110900 genome sequencing project.</title>
        <authorList>
            <person name="Da Costa M.S."/>
            <person name="Albuquerque L."/>
            <person name="Raposo P."/>
            <person name="Froufe H.J.C."/>
            <person name="Barroso C.S."/>
            <person name="Egas C."/>
        </authorList>
    </citation>
    <scope>NUCLEOTIDE SEQUENCE [LARGE SCALE GENOMIC DNA]</scope>
    <source>
        <strain evidence="14 15">NBRC 110900</strain>
    </source>
</reference>
<dbReference type="Pfam" id="PF01225">
    <property type="entry name" value="Mur_ligase"/>
    <property type="match status" value="1"/>
</dbReference>
<dbReference type="InterPro" id="IPR051046">
    <property type="entry name" value="MurCDEF_CellWall_CoF430Synth"/>
</dbReference>
<dbReference type="InterPro" id="IPR036565">
    <property type="entry name" value="Mur-like_cat_sf"/>
</dbReference>
<dbReference type="Gene3D" id="3.40.1390.10">
    <property type="entry name" value="MurE/MurF, N-terminal domain"/>
    <property type="match status" value="1"/>
</dbReference>
<comment type="caution">
    <text evidence="14">The sequence shown here is derived from an EMBL/GenBank/DDBJ whole genome shotgun (WGS) entry which is preliminary data.</text>
</comment>
<dbReference type="GO" id="GO:0051301">
    <property type="term" value="P:cell division"/>
    <property type="evidence" value="ECO:0007669"/>
    <property type="project" value="UniProtKB-KW"/>
</dbReference>
<evidence type="ECO:0000256" key="6">
    <source>
        <dbReference type="ARBA" id="ARBA00022960"/>
    </source>
</evidence>
<dbReference type="PANTHER" id="PTHR43024">
    <property type="entry name" value="UDP-N-ACETYLMURAMOYL-TRIPEPTIDE--D-ALANYL-D-ALANINE LIGASE"/>
    <property type="match status" value="1"/>
</dbReference>
<dbReference type="GO" id="GO:0009252">
    <property type="term" value="P:peptidoglycan biosynthetic process"/>
    <property type="evidence" value="ECO:0007669"/>
    <property type="project" value="UniProtKB-UniPathway"/>
</dbReference>
<evidence type="ECO:0000256" key="3">
    <source>
        <dbReference type="ARBA" id="ARBA00022618"/>
    </source>
</evidence>
<comment type="pathway">
    <text evidence="10">Cell wall biogenesis; peptidoglycan biosynthesis.</text>
</comment>
<evidence type="ECO:0000256" key="1">
    <source>
        <dbReference type="ARBA" id="ARBA00022490"/>
    </source>
</evidence>
<keyword evidence="15" id="KW-1185">Reference proteome</keyword>
<dbReference type="GO" id="GO:0071555">
    <property type="term" value="P:cell wall organization"/>
    <property type="evidence" value="ECO:0007669"/>
    <property type="project" value="UniProtKB-KW"/>
</dbReference>
<comment type="catalytic activity">
    <reaction evidence="10">
        <text>D-alanyl-D-alanine + UDP-N-acetyl-alpha-D-muramoyl-L-alanyl-gamma-D-glutamyl-meso-2,6-diaminopimelate + ATP = UDP-N-acetyl-alpha-D-muramoyl-L-alanyl-gamma-D-glutamyl-meso-2,6-diaminopimeloyl-D-alanyl-D-alanine + ADP + phosphate + H(+)</text>
        <dbReference type="Rhea" id="RHEA:28374"/>
        <dbReference type="ChEBI" id="CHEBI:15378"/>
        <dbReference type="ChEBI" id="CHEBI:30616"/>
        <dbReference type="ChEBI" id="CHEBI:43474"/>
        <dbReference type="ChEBI" id="CHEBI:57822"/>
        <dbReference type="ChEBI" id="CHEBI:61386"/>
        <dbReference type="ChEBI" id="CHEBI:83905"/>
        <dbReference type="ChEBI" id="CHEBI:456216"/>
        <dbReference type="EC" id="6.3.2.10"/>
    </reaction>
</comment>
<dbReference type="InterPro" id="IPR036615">
    <property type="entry name" value="Mur_ligase_C_dom_sf"/>
</dbReference>
<keyword evidence="1" id="KW-0963">Cytoplasm</keyword>
<evidence type="ECO:0000256" key="10">
    <source>
        <dbReference type="RuleBase" id="RU004136"/>
    </source>
</evidence>
<dbReference type="InterPro" id="IPR004101">
    <property type="entry name" value="Mur_ligase_C"/>
</dbReference>
<comment type="function">
    <text evidence="10">Involved in cell wall formation. Catalyzes the final step in the synthesis of UDP-N-acetylmuramoyl-pentapeptide, the precursor of murein.</text>
</comment>
<name>A0A399EID1_9DEIN</name>
<dbReference type="RefSeq" id="WP_119280100.1">
    <property type="nucleotide sequence ID" value="NZ_QWLA01000092.1"/>
</dbReference>
<keyword evidence="9 10" id="KW-0961">Cell wall biogenesis/degradation</keyword>
<accession>A0A399EID1</accession>
<dbReference type="PANTHER" id="PTHR43024:SF1">
    <property type="entry name" value="UDP-N-ACETYLMURAMOYL-TRIPEPTIDE--D-ALANYL-D-ALANINE LIGASE"/>
    <property type="match status" value="1"/>
</dbReference>
<dbReference type="SUPFAM" id="SSF53623">
    <property type="entry name" value="MurD-like peptide ligases, catalytic domain"/>
    <property type="match status" value="1"/>
</dbReference>
<dbReference type="GO" id="GO:0005737">
    <property type="term" value="C:cytoplasm"/>
    <property type="evidence" value="ECO:0007669"/>
    <property type="project" value="UniProtKB-SubCell"/>
</dbReference>
<keyword evidence="6 10" id="KW-0133">Cell shape</keyword>
<evidence type="ECO:0000259" key="12">
    <source>
        <dbReference type="Pfam" id="PF02875"/>
    </source>
</evidence>
<dbReference type="Gene3D" id="3.40.1190.10">
    <property type="entry name" value="Mur-like, catalytic domain"/>
    <property type="match status" value="1"/>
</dbReference>
<keyword evidence="3 10" id="KW-0132">Cell division</keyword>
<evidence type="ECO:0000256" key="5">
    <source>
        <dbReference type="ARBA" id="ARBA00022840"/>
    </source>
</evidence>
<keyword evidence="2 14" id="KW-0436">Ligase</keyword>